<dbReference type="Proteomes" id="UP001239795">
    <property type="component" value="Unassembled WGS sequence"/>
</dbReference>
<organism evidence="1 2">
    <name type="scientific">Colletotrichum melonis</name>
    <dbReference type="NCBI Taxonomy" id="1209925"/>
    <lineage>
        <taxon>Eukaryota</taxon>
        <taxon>Fungi</taxon>
        <taxon>Dikarya</taxon>
        <taxon>Ascomycota</taxon>
        <taxon>Pezizomycotina</taxon>
        <taxon>Sordariomycetes</taxon>
        <taxon>Hypocreomycetidae</taxon>
        <taxon>Glomerellales</taxon>
        <taxon>Glomerellaceae</taxon>
        <taxon>Colletotrichum</taxon>
        <taxon>Colletotrichum acutatum species complex</taxon>
    </lineage>
</organism>
<gene>
    <name evidence="1" type="ORF">CMEL01_01407</name>
</gene>
<dbReference type="EMBL" id="MLGG01000001">
    <property type="protein sequence ID" value="KAK1469640.1"/>
    <property type="molecule type" value="Genomic_DNA"/>
</dbReference>
<protein>
    <submittedName>
        <fullName evidence="1">Uncharacterized protein</fullName>
    </submittedName>
</protein>
<evidence type="ECO:0000313" key="1">
    <source>
        <dbReference type="EMBL" id="KAK1469640.1"/>
    </source>
</evidence>
<proteinExistence type="predicted"/>
<comment type="caution">
    <text evidence="1">The sequence shown here is derived from an EMBL/GenBank/DDBJ whole genome shotgun (WGS) entry which is preliminary data.</text>
</comment>
<name>A0AAI9V5C0_9PEZI</name>
<accession>A0AAI9V5C0</accession>
<reference evidence="1 2" key="1">
    <citation type="submission" date="2016-10" db="EMBL/GenBank/DDBJ databases">
        <title>The genome sequence of Colletotrichum fioriniae PJ7.</title>
        <authorList>
            <person name="Baroncelli R."/>
        </authorList>
    </citation>
    <scope>NUCLEOTIDE SEQUENCE [LARGE SCALE GENOMIC DNA]</scope>
    <source>
        <strain evidence="1">Col 31</strain>
    </source>
</reference>
<dbReference type="AlphaFoldDB" id="A0AAI9V5C0"/>
<evidence type="ECO:0000313" key="2">
    <source>
        <dbReference type="Proteomes" id="UP001239795"/>
    </source>
</evidence>
<sequence length="64" mass="7343">MNQFCKRKPQPPKTLHPGYLSVQRKLKFQRPLPLQLNRSFVPLSSPYPSLAWTQNSQPIVASPV</sequence>
<keyword evidence="2" id="KW-1185">Reference proteome</keyword>